<dbReference type="Proteomes" id="UP000537131">
    <property type="component" value="Unassembled WGS sequence"/>
</dbReference>
<dbReference type="AlphaFoldDB" id="A0A7Y0ELL4"/>
<keyword evidence="1" id="KW-0812">Transmembrane</keyword>
<gene>
    <name evidence="2" type="ORF">HBE96_22660</name>
</gene>
<accession>A0A7Y0ELL4</accession>
<proteinExistence type="predicted"/>
<comment type="caution">
    <text evidence="2">The sequence shown here is derived from an EMBL/GenBank/DDBJ whole genome shotgun (WGS) entry which is preliminary data.</text>
</comment>
<keyword evidence="1" id="KW-1133">Transmembrane helix</keyword>
<dbReference type="EMBL" id="JABBNI010000065">
    <property type="protein sequence ID" value="NMM65382.1"/>
    <property type="molecule type" value="Genomic_DNA"/>
</dbReference>
<name>A0A7Y0ELL4_9CLOT</name>
<evidence type="ECO:0000313" key="3">
    <source>
        <dbReference type="Proteomes" id="UP000537131"/>
    </source>
</evidence>
<keyword evidence="3" id="KW-1185">Reference proteome</keyword>
<sequence length="51" mass="5757">MTFLRWLAGFAILFCIIGLIFKIGGSFINLLLLFAGLVFISDILFSKKKDM</sequence>
<keyword evidence="1" id="KW-0472">Membrane</keyword>
<dbReference type="RefSeq" id="WP_169299970.1">
    <property type="nucleotide sequence ID" value="NZ_JABBNI010000065.1"/>
</dbReference>
<reference evidence="2 3" key="1">
    <citation type="submission" date="2020-06" db="EMBL/GenBank/DDBJ databases">
        <title>Complete Genome Sequence of Clostridium muelleri sp. nov. P21T, an Acid-Alcohol Producing Acetogen Isolated from Old Hay.</title>
        <authorList>
            <person name="Duncan K.E."/>
            <person name="Tanner R.S."/>
        </authorList>
    </citation>
    <scope>NUCLEOTIDE SEQUENCE [LARGE SCALE GENOMIC DNA]</scope>
    <source>
        <strain evidence="2 3">P21</strain>
    </source>
</reference>
<protein>
    <submittedName>
        <fullName evidence="2">Uncharacterized protein</fullName>
    </submittedName>
</protein>
<evidence type="ECO:0000256" key="1">
    <source>
        <dbReference type="SAM" id="Phobius"/>
    </source>
</evidence>
<feature type="transmembrane region" description="Helical" evidence="1">
    <location>
        <begin position="5"/>
        <end position="21"/>
    </location>
</feature>
<evidence type="ECO:0000313" key="2">
    <source>
        <dbReference type="EMBL" id="NMM65382.1"/>
    </source>
</evidence>
<organism evidence="2 3">
    <name type="scientific">Clostridium muellerianum</name>
    <dbReference type="NCBI Taxonomy" id="2716538"/>
    <lineage>
        <taxon>Bacteria</taxon>
        <taxon>Bacillati</taxon>
        <taxon>Bacillota</taxon>
        <taxon>Clostridia</taxon>
        <taxon>Eubacteriales</taxon>
        <taxon>Clostridiaceae</taxon>
        <taxon>Clostridium</taxon>
    </lineage>
</organism>